<protein>
    <submittedName>
        <fullName evidence="2">Apolipoprotein L3</fullName>
    </submittedName>
</protein>
<dbReference type="InterPro" id="IPR008405">
    <property type="entry name" value="ApoL"/>
</dbReference>
<accession>A0A444UR71</accession>
<evidence type="ECO:0000313" key="3">
    <source>
        <dbReference type="Proteomes" id="UP000289886"/>
    </source>
</evidence>
<keyword evidence="3" id="KW-1185">Reference proteome</keyword>
<evidence type="ECO:0000256" key="1">
    <source>
        <dbReference type="ARBA" id="ARBA00010090"/>
    </source>
</evidence>
<name>A0A444UR71_ACIRT</name>
<dbReference type="PANTHER" id="PTHR14096:SF28">
    <property type="entry name" value="APOLIPOPROTEIN L, 1-RELATED"/>
    <property type="match status" value="1"/>
</dbReference>
<sequence length="247" mass="26871">MEKTTTRRKNSIEDLSEDHDRLKEFVQLSEKKPLIVGHLRELRQIADKLDKVNMNCAIAKTTGSYFSAVGGIMRITGLVLAPFTFGASAVLAAAGAVATAAGRLTNVTTEIVQNGSDRNDIKRVQNILNEMEPIWGKFCNSYNNTDQAVSKTKAKHIRDVFKTFVLLVLHVAVGGVLVKAAKSLSEGARVFGGVAAGALIVWDIKDITENSIDIHKGCKTEIAKEIRKLGKMVESDLGEMEVVCSDI</sequence>
<dbReference type="Proteomes" id="UP000289886">
    <property type="component" value="Unassembled WGS sequence"/>
</dbReference>
<organism evidence="2 3">
    <name type="scientific">Acipenser ruthenus</name>
    <name type="common">Sterlet sturgeon</name>
    <dbReference type="NCBI Taxonomy" id="7906"/>
    <lineage>
        <taxon>Eukaryota</taxon>
        <taxon>Metazoa</taxon>
        <taxon>Chordata</taxon>
        <taxon>Craniata</taxon>
        <taxon>Vertebrata</taxon>
        <taxon>Euteleostomi</taxon>
        <taxon>Actinopterygii</taxon>
        <taxon>Chondrostei</taxon>
        <taxon>Acipenseriformes</taxon>
        <taxon>Acipenseridae</taxon>
        <taxon>Acipenser</taxon>
    </lineage>
</organism>
<dbReference type="GO" id="GO:0006869">
    <property type="term" value="P:lipid transport"/>
    <property type="evidence" value="ECO:0007669"/>
    <property type="project" value="InterPro"/>
</dbReference>
<gene>
    <name evidence="2" type="ORF">EOD39_21979</name>
</gene>
<dbReference type="PANTHER" id="PTHR14096">
    <property type="entry name" value="APOLIPOPROTEIN L"/>
    <property type="match status" value="1"/>
</dbReference>
<dbReference type="AlphaFoldDB" id="A0A444UR71"/>
<dbReference type="GO" id="GO:0016020">
    <property type="term" value="C:membrane"/>
    <property type="evidence" value="ECO:0007669"/>
    <property type="project" value="TreeGrafter"/>
</dbReference>
<evidence type="ECO:0000313" key="2">
    <source>
        <dbReference type="EMBL" id="RXM90657.1"/>
    </source>
</evidence>
<proteinExistence type="inferred from homology"/>
<keyword evidence="2" id="KW-0449">Lipoprotein</keyword>
<dbReference type="GO" id="GO:0042157">
    <property type="term" value="P:lipoprotein metabolic process"/>
    <property type="evidence" value="ECO:0007669"/>
    <property type="project" value="InterPro"/>
</dbReference>
<dbReference type="Pfam" id="PF05461">
    <property type="entry name" value="ApoL"/>
    <property type="match status" value="2"/>
</dbReference>
<dbReference type="GO" id="GO:0008289">
    <property type="term" value="F:lipid binding"/>
    <property type="evidence" value="ECO:0007669"/>
    <property type="project" value="InterPro"/>
</dbReference>
<comment type="caution">
    <text evidence="2">The sequence shown here is derived from an EMBL/GenBank/DDBJ whole genome shotgun (WGS) entry which is preliminary data.</text>
</comment>
<dbReference type="EMBL" id="SCEB01015448">
    <property type="protein sequence ID" value="RXM90657.1"/>
    <property type="molecule type" value="Genomic_DNA"/>
</dbReference>
<reference evidence="2 3" key="1">
    <citation type="submission" date="2019-01" db="EMBL/GenBank/DDBJ databases">
        <title>Draft Genome and Complete Hox-Cluster Characterization of the Sterlet Sturgeon (Acipenser ruthenus).</title>
        <authorList>
            <person name="Wei Q."/>
        </authorList>
    </citation>
    <scope>NUCLEOTIDE SEQUENCE [LARGE SCALE GENOMIC DNA]</scope>
    <source>
        <strain evidence="2">WHYD16114868_AA</strain>
        <tissue evidence="2">Blood</tissue>
    </source>
</reference>
<dbReference type="GO" id="GO:0005576">
    <property type="term" value="C:extracellular region"/>
    <property type="evidence" value="ECO:0007669"/>
    <property type="project" value="InterPro"/>
</dbReference>
<comment type="similarity">
    <text evidence="1">Belongs to the apolipoprotein L family.</text>
</comment>